<dbReference type="CDD" id="cd06325">
    <property type="entry name" value="PBP1_ABC_unchar_transporter"/>
    <property type="match status" value="1"/>
</dbReference>
<proteinExistence type="predicted"/>
<dbReference type="PANTHER" id="PTHR35271">
    <property type="entry name" value="ABC TRANSPORTER, SUBSTRATE-BINDING LIPOPROTEIN-RELATED"/>
    <property type="match status" value="1"/>
</dbReference>
<dbReference type="SUPFAM" id="SSF53822">
    <property type="entry name" value="Periplasmic binding protein-like I"/>
    <property type="match status" value="1"/>
</dbReference>
<organism evidence="2 3">
    <name type="scientific">Bavariicoccus seileri</name>
    <dbReference type="NCBI Taxonomy" id="549685"/>
    <lineage>
        <taxon>Bacteria</taxon>
        <taxon>Bacillati</taxon>
        <taxon>Bacillota</taxon>
        <taxon>Bacilli</taxon>
        <taxon>Lactobacillales</taxon>
        <taxon>Enterococcaceae</taxon>
        <taxon>Bavariicoccus</taxon>
    </lineage>
</organism>
<dbReference type="Proteomes" id="UP000262195">
    <property type="component" value="Unassembled WGS sequence"/>
</dbReference>
<reference evidence="2 3" key="1">
    <citation type="journal article" date="2018" name="Nat. Biotechnol.">
        <title>A standardized bacterial taxonomy based on genome phylogeny substantially revises the tree of life.</title>
        <authorList>
            <person name="Parks D.H."/>
            <person name="Chuvochina M."/>
            <person name="Waite D.W."/>
            <person name="Rinke C."/>
            <person name="Skarshewski A."/>
            <person name="Chaumeil P.A."/>
            <person name="Hugenholtz P."/>
        </authorList>
    </citation>
    <scope>NUCLEOTIDE SEQUENCE [LARGE SCALE GENOMIC DNA]</scope>
    <source>
        <strain evidence="2">UBA11306</strain>
    </source>
</reference>
<evidence type="ECO:0000256" key="1">
    <source>
        <dbReference type="SAM" id="Phobius"/>
    </source>
</evidence>
<sequence length="338" mass="35490">MSKGINKTIGKLTGKDRYFFSKVITAVGFLLVTLMIVGCGNSSGQSEGKTDEPIKVGILQFAQVEALDSATEGVKEALEASGLSVTFDVQNAQGDTSNLQSISQKLARDNDILVGVATPAAQALATAEKEKPIFFTAVTDAESAGLVASNDEPGGNVTGTSDMSPLKEQVALLKSIFPDAKTVGILYNSSEANSKFLVDNATPLLEDAGLTVETGTITSTNDIQQVLSSLLNKSDVLFGITDNTVDSAMTLVGNLAKEQQKGFVGSAVPAVEANGLATFGMSYLELGKQTGRMIIRHLEDDEAVSSMPVESSENLELVVNDDYAKEIGIDPESIKAPE</sequence>
<evidence type="ECO:0000313" key="2">
    <source>
        <dbReference type="EMBL" id="HCS93910.1"/>
    </source>
</evidence>
<dbReference type="InterPro" id="IPR028082">
    <property type="entry name" value="Peripla_BP_I"/>
</dbReference>
<dbReference type="STRING" id="1121105.GCA_000421665_00401"/>
<gene>
    <name evidence="2" type="ORF">DIW15_04290</name>
</gene>
<dbReference type="Gene3D" id="3.40.50.2300">
    <property type="match status" value="2"/>
</dbReference>
<dbReference type="EMBL" id="DQHO01000027">
    <property type="protein sequence ID" value="HCS93910.1"/>
    <property type="molecule type" value="Genomic_DNA"/>
</dbReference>
<dbReference type="AlphaFoldDB" id="A0A3D4S5A3"/>
<dbReference type="Pfam" id="PF04392">
    <property type="entry name" value="ABC_sub_bind"/>
    <property type="match status" value="1"/>
</dbReference>
<name>A0A3D4S5A3_9ENTE</name>
<evidence type="ECO:0000313" key="3">
    <source>
        <dbReference type="Proteomes" id="UP000262195"/>
    </source>
</evidence>
<feature type="transmembrane region" description="Helical" evidence="1">
    <location>
        <begin position="20"/>
        <end position="38"/>
    </location>
</feature>
<keyword evidence="1" id="KW-0812">Transmembrane</keyword>
<accession>A0A3D4S5A3</accession>
<keyword evidence="1" id="KW-0472">Membrane</keyword>
<comment type="caution">
    <text evidence="2">The sequence shown here is derived from an EMBL/GenBank/DDBJ whole genome shotgun (WGS) entry which is preliminary data.</text>
</comment>
<dbReference type="PANTHER" id="PTHR35271:SF1">
    <property type="entry name" value="ABC TRANSPORTER, SUBSTRATE-BINDING LIPOPROTEIN"/>
    <property type="match status" value="1"/>
</dbReference>
<keyword evidence="1" id="KW-1133">Transmembrane helix</keyword>
<dbReference type="InterPro" id="IPR007487">
    <property type="entry name" value="ABC_transpt-TYRBP-like"/>
</dbReference>
<protein>
    <submittedName>
        <fullName evidence="2">ABC transporter substrate-binding protein</fullName>
    </submittedName>
</protein>